<evidence type="ECO:0000313" key="2">
    <source>
        <dbReference type="EMBL" id="GJT99912.1"/>
    </source>
</evidence>
<reference evidence="2" key="2">
    <citation type="submission" date="2022-01" db="EMBL/GenBank/DDBJ databases">
        <authorList>
            <person name="Yamashiro T."/>
            <person name="Shiraishi A."/>
            <person name="Satake H."/>
            <person name="Nakayama K."/>
        </authorList>
    </citation>
    <scope>NUCLEOTIDE SEQUENCE</scope>
</reference>
<proteinExistence type="predicted"/>
<organism evidence="2 3">
    <name type="scientific">Tanacetum coccineum</name>
    <dbReference type="NCBI Taxonomy" id="301880"/>
    <lineage>
        <taxon>Eukaryota</taxon>
        <taxon>Viridiplantae</taxon>
        <taxon>Streptophyta</taxon>
        <taxon>Embryophyta</taxon>
        <taxon>Tracheophyta</taxon>
        <taxon>Spermatophyta</taxon>
        <taxon>Magnoliopsida</taxon>
        <taxon>eudicotyledons</taxon>
        <taxon>Gunneridae</taxon>
        <taxon>Pentapetalae</taxon>
        <taxon>asterids</taxon>
        <taxon>campanulids</taxon>
        <taxon>Asterales</taxon>
        <taxon>Asteraceae</taxon>
        <taxon>Asteroideae</taxon>
        <taxon>Anthemideae</taxon>
        <taxon>Anthemidinae</taxon>
        <taxon>Tanacetum</taxon>
    </lineage>
</organism>
<reference evidence="2" key="1">
    <citation type="journal article" date="2022" name="Int. J. Mol. Sci.">
        <title>Draft Genome of Tanacetum Coccineum: Genomic Comparison of Closely Related Tanacetum-Family Plants.</title>
        <authorList>
            <person name="Yamashiro T."/>
            <person name="Shiraishi A."/>
            <person name="Nakayama K."/>
            <person name="Satake H."/>
        </authorList>
    </citation>
    <scope>NUCLEOTIDE SEQUENCE</scope>
</reference>
<feature type="non-terminal residue" evidence="2">
    <location>
        <position position="52"/>
    </location>
</feature>
<feature type="compositionally biased region" description="Basic and acidic residues" evidence="1">
    <location>
        <begin position="20"/>
        <end position="37"/>
    </location>
</feature>
<dbReference type="EMBL" id="BQNB010020814">
    <property type="protein sequence ID" value="GJT99912.1"/>
    <property type="molecule type" value="Genomic_DNA"/>
</dbReference>
<evidence type="ECO:0000256" key="1">
    <source>
        <dbReference type="SAM" id="MobiDB-lite"/>
    </source>
</evidence>
<keyword evidence="3" id="KW-1185">Reference proteome</keyword>
<name>A0ABQ5IKE7_9ASTR</name>
<comment type="caution">
    <text evidence="2">The sequence shown here is derived from an EMBL/GenBank/DDBJ whole genome shotgun (WGS) entry which is preliminary data.</text>
</comment>
<evidence type="ECO:0000313" key="3">
    <source>
        <dbReference type="Proteomes" id="UP001151760"/>
    </source>
</evidence>
<dbReference type="Proteomes" id="UP001151760">
    <property type="component" value="Unassembled WGS sequence"/>
</dbReference>
<feature type="region of interest" description="Disordered" evidence="1">
    <location>
        <begin position="1"/>
        <end position="52"/>
    </location>
</feature>
<accession>A0ABQ5IKE7</accession>
<gene>
    <name evidence="2" type="ORF">Tco_1110251</name>
</gene>
<sequence>MYEVPPDFYIPDFDEDETNPDERNDQHTQDKHIQRDDEYYEGDNDNDHNMDD</sequence>
<protein>
    <submittedName>
        <fullName evidence="2">Uncharacterized protein</fullName>
    </submittedName>
</protein>